<dbReference type="GO" id="GO:0016593">
    <property type="term" value="C:Cdc73/Paf1 complex"/>
    <property type="evidence" value="ECO:0007669"/>
    <property type="project" value="InterPro"/>
</dbReference>
<protein>
    <submittedName>
        <fullName evidence="3">RNA polymerase-associated protein LEO1</fullName>
    </submittedName>
</protein>
<evidence type="ECO:0000256" key="1">
    <source>
        <dbReference type="SAM" id="MobiDB-lite"/>
    </source>
</evidence>
<dbReference type="PANTHER" id="PTHR23146">
    <property type="entry name" value="LEO1 PROTEIN"/>
    <property type="match status" value="1"/>
</dbReference>
<evidence type="ECO:0000313" key="3">
    <source>
        <dbReference type="WBParaSite" id="TMUE_3000014665.1"/>
    </source>
</evidence>
<dbReference type="PANTHER" id="PTHR23146:SF0">
    <property type="entry name" value="RNA POLYMERASE-ASSOCIATED PROTEIN LEO1"/>
    <property type="match status" value="1"/>
</dbReference>
<dbReference type="WBParaSite" id="TMUE_3000014665.1">
    <property type="protein sequence ID" value="TMUE_3000014665.1"/>
    <property type="gene ID" value="WBGene00289445"/>
</dbReference>
<dbReference type="GO" id="GO:0032968">
    <property type="term" value="P:positive regulation of transcription elongation by RNA polymerase II"/>
    <property type="evidence" value="ECO:0007669"/>
    <property type="project" value="TreeGrafter"/>
</dbReference>
<feature type="compositionally biased region" description="Basic and acidic residues" evidence="1">
    <location>
        <begin position="34"/>
        <end position="48"/>
    </location>
</feature>
<feature type="compositionally biased region" description="Basic and acidic residues" evidence="1">
    <location>
        <begin position="294"/>
        <end position="313"/>
    </location>
</feature>
<feature type="region of interest" description="Disordered" evidence="1">
    <location>
        <begin position="294"/>
        <end position="325"/>
    </location>
</feature>
<dbReference type="GO" id="GO:1990269">
    <property type="term" value="F:RNA polymerase II C-terminal domain phosphoserine binding"/>
    <property type="evidence" value="ECO:0007669"/>
    <property type="project" value="TreeGrafter"/>
</dbReference>
<feature type="compositionally biased region" description="Basic and acidic residues" evidence="1">
    <location>
        <begin position="369"/>
        <end position="383"/>
    </location>
</feature>
<proteinExistence type="predicted"/>
<dbReference type="STRING" id="70415.A0A5S6R572"/>
<feature type="compositionally biased region" description="Polar residues" evidence="1">
    <location>
        <begin position="353"/>
        <end position="366"/>
    </location>
</feature>
<sequence length="402" mass="45708">MSQAGSPVASADEENTRTLYVASEDSDEDVGEAVADRSPVEKEDDRTRASFGNVFDTEESEGTNESPERTPLPDLSGDEIEPAGSEPEAHPVSPSGQPSNVGAEEQRSTIEIQVPVLEDHLGEENYFIKLPNFVSIEPQPFDPETFEMEPEEDQVMDEEGRKRVKLKVENTIRWRKTIDDKGNVVPSSNAKLVRYSDNSFVLFIGAEPFDVRVLPMVGDFRQLFIRQGNGLQAVTKFEKKLAFRPSSMNSFTHQRMTRSIVDRASKAQRVKVLPSIGKDPELLKQQLIKQEEERLRTKARKESQQRRIKERSQHRGLSSSYLEPDRFDSEEEADVSLSAIKRKFKTGAKDYYQQHQQKQFSSSDSEASVEDRYRHIDQSKILESDEGDEPSFTRVIEDDDED</sequence>
<feature type="region of interest" description="Disordered" evidence="1">
    <location>
        <begin position="351"/>
        <end position="402"/>
    </location>
</feature>
<dbReference type="InterPro" id="IPR007149">
    <property type="entry name" value="Leo1"/>
</dbReference>
<dbReference type="AlphaFoldDB" id="A0A5S6R572"/>
<accession>A0A5S6R572</accession>
<organism evidence="2 3">
    <name type="scientific">Trichuris muris</name>
    <name type="common">Mouse whipworm</name>
    <dbReference type="NCBI Taxonomy" id="70415"/>
    <lineage>
        <taxon>Eukaryota</taxon>
        <taxon>Metazoa</taxon>
        <taxon>Ecdysozoa</taxon>
        <taxon>Nematoda</taxon>
        <taxon>Enoplea</taxon>
        <taxon>Dorylaimia</taxon>
        <taxon>Trichinellida</taxon>
        <taxon>Trichuridae</taxon>
        <taxon>Trichuris</taxon>
    </lineage>
</organism>
<keyword evidence="2" id="KW-1185">Reference proteome</keyword>
<dbReference type="Pfam" id="PF04004">
    <property type="entry name" value="Leo1"/>
    <property type="match status" value="1"/>
</dbReference>
<dbReference type="Proteomes" id="UP000046395">
    <property type="component" value="Unassembled WGS sequence"/>
</dbReference>
<dbReference type="GO" id="GO:0006368">
    <property type="term" value="P:transcription elongation by RNA polymerase II"/>
    <property type="evidence" value="ECO:0007669"/>
    <property type="project" value="InterPro"/>
</dbReference>
<name>A0A5S6R572_TRIMR</name>
<reference evidence="3" key="1">
    <citation type="submission" date="2019-12" db="UniProtKB">
        <authorList>
            <consortium name="WormBaseParasite"/>
        </authorList>
    </citation>
    <scope>IDENTIFICATION</scope>
</reference>
<evidence type="ECO:0000313" key="2">
    <source>
        <dbReference type="Proteomes" id="UP000046395"/>
    </source>
</evidence>
<feature type="region of interest" description="Disordered" evidence="1">
    <location>
        <begin position="1"/>
        <end position="106"/>
    </location>
</feature>